<keyword evidence="2" id="KW-1185">Reference proteome</keyword>
<dbReference type="AlphaFoldDB" id="A0A8J7B7N0"/>
<evidence type="ECO:0000313" key="2">
    <source>
        <dbReference type="Proteomes" id="UP000654482"/>
    </source>
</evidence>
<dbReference type="RefSeq" id="WP_194027561.1">
    <property type="nucleotide sequence ID" value="NZ_JADEWZ010000001.1"/>
</dbReference>
<comment type="caution">
    <text evidence="1">The sequence shown here is derived from an EMBL/GenBank/DDBJ whole genome shotgun (WGS) entry which is preliminary data.</text>
</comment>
<reference evidence="1" key="1">
    <citation type="submission" date="2020-10" db="EMBL/GenBank/DDBJ databases">
        <authorList>
            <person name="Castelo-Branco R."/>
            <person name="Eusebio N."/>
            <person name="Adriana R."/>
            <person name="Vieira A."/>
            <person name="Brugerolle De Fraissinette N."/>
            <person name="Rezende De Castro R."/>
            <person name="Schneider M.P."/>
            <person name="Vasconcelos V."/>
            <person name="Leao P.N."/>
        </authorList>
    </citation>
    <scope>NUCLEOTIDE SEQUENCE</scope>
    <source>
        <strain evidence="1">LEGE 07157</strain>
    </source>
</reference>
<name>A0A8J7B7N0_9CYAN</name>
<accession>A0A8J7B7N0</accession>
<sequence>MLKLTYVENGFKMELLSQSLEDWVTVRVLLALRSATPLCVEPSTASFLLPADLPYLSNLSALVRQEDSDVVEMAVCDEDYVEVSLYGTWLSSSPNSDEGVFVTAMSDRVEFFLFKVWQEAQTLASVARE</sequence>
<proteinExistence type="predicted"/>
<dbReference type="Proteomes" id="UP000654482">
    <property type="component" value="Unassembled WGS sequence"/>
</dbReference>
<protein>
    <submittedName>
        <fullName evidence="1">Uncharacterized protein</fullName>
    </submittedName>
</protein>
<gene>
    <name evidence="1" type="ORF">IQ249_01145</name>
</gene>
<dbReference type="EMBL" id="JADEWZ010000001">
    <property type="protein sequence ID" value="MBE9114490.1"/>
    <property type="molecule type" value="Genomic_DNA"/>
</dbReference>
<evidence type="ECO:0000313" key="1">
    <source>
        <dbReference type="EMBL" id="MBE9114490.1"/>
    </source>
</evidence>
<organism evidence="1 2">
    <name type="scientific">Lusitaniella coriacea LEGE 07157</name>
    <dbReference type="NCBI Taxonomy" id="945747"/>
    <lineage>
        <taxon>Bacteria</taxon>
        <taxon>Bacillati</taxon>
        <taxon>Cyanobacteriota</taxon>
        <taxon>Cyanophyceae</taxon>
        <taxon>Spirulinales</taxon>
        <taxon>Lusitaniellaceae</taxon>
        <taxon>Lusitaniella</taxon>
    </lineage>
</organism>
<dbReference type="NCBIfam" id="NF045647">
    <property type="entry name" value="alr0857_fam"/>
    <property type="match status" value="1"/>
</dbReference>
<dbReference type="InterPro" id="IPR054664">
    <property type="entry name" value="Alr0857-like"/>
</dbReference>